<dbReference type="GeneID" id="1185148"/>
<name>Q87ZE6_PSESM</name>
<keyword evidence="3" id="KW-1185">Reference proteome</keyword>
<dbReference type="RefSeq" id="WP_011104581.1">
    <property type="nucleotide sequence ID" value="NC_004578.1"/>
</dbReference>
<dbReference type="Pfam" id="PF13503">
    <property type="entry name" value="DUF4123"/>
    <property type="match status" value="1"/>
</dbReference>
<protein>
    <recommendedName>
        <fullName evidence="1">DUF4123 domain-containing protein</fullName>
    </recommendedName>
</protein>
<feature type="domain" description="DUF4123" evidence="1">
    <location>
        <begin position="18"/>
        <end position="137"/>
    </location>
</feature>
<evidence type="ECO:0000259" key="1">
    <source>
        <dbReference type="Pfam" id="PF13503"/>
    </source>
</evidence>
<evidence type="ECO:0000313" key="2">
    <source>
        <dbReference type="EMBL" id="AAO56958.1"/>
    </source>
</evidence>
<accession>Q87ZE6</accession>
<dbReference type="InterPro" id="IPR025391">
    <property type="entry name" value="DUF4123"/>
</dbReference>
<reference evidence="2 3" key="1">
    <citation type="journal article" date="2003" name="Proc. Natl. Acad. Sci. U.S.A.">
        <title>The complete genome sequence of the Arabidopsis and tomato pathogen Pseudomonas syringae pv. tomato DC3000.</title>
        <authorList>
            <person name="Buell C.R."/>
            <person name="Joardar V."/>
            <person name="Lindeberg M."/>
            <person name="Selengut J."/>
            <person name="Paulsen I.T."/>
            <person name="Gwinn M.L."/>
            <person name="Dodson R.J."/>
            <person name="Deboy R.T."/>
            <person name="Durkin A.S."/>
            <person name="Kolonay J.F."/>
            <person name="Madupu R."/>
            <person name="Daugherty S."/>
            <person name="Brinkac L."/>
            <person name="Beanan M.J."/>
            <person name="Haft D.H."/>
            <person name="Nelson W.C."/>
            <person name="Davidsen T."/>
            <person name="Zafar N."/>
            <person name="Zhou L."/>
            <person name="Liu J."/>
            <person name="Yuan Q."/>
            <person name="Khouri H."/>
            <person name="Fedorova N."/>
            <person name="Tran B."/>
            <person name="Russell D."/>
            <person name="Berry K."/>
            <person name="Utterback T."/>
            <person name="Van Aken S.E."/>
            <person name="Feldblyum T.V."/>
            <person name="D'Ascenzo M."/>
            <person name="Deng W.L."/>
            <person name="Ramos A.R."/>
            <person name="Alfano J.R."/>
            <person name="Cartinhour S."/>
            <person name="Chatterjee A.K."/>
            <person name="Delaney T.P."/>
            <person name="Lazarowitz S.G."/>
            <person name="Martin G.B."/>
            <person name="Schneider D.J."/>
            <person name="Tang X."/>
            <person name="Bender C.L."/>
            <person name="White O."/>
            <person name="Fraser C.M."/>
            <person name="Collmer A."/>
        </authorList>
    </citation>
    <scope>NUCLEOTIDE SEQUENCE [LARGE SCALE GENOMIC DNA]</scope>
    <source>
        <strain evidence="3">ATCC BAA-871 / DC3000</strain>
    </source>
</reference>
<dbReference type="Proteomes" id="UP000002515">
    <property type="component" value="Chromosome"/>
</dbReference>
<dbReference type="STRING" id="223283.PSPTO_3483"/>
<sequence>MITPHLWSSVQTKLGLSLYLVLDSDGQLEERDALINSISNDGFRNLFLGTPANSLADSGPFIFQLVEADLLLIKDLIKSPERNWGWLASSPIHDIEVISTHMRERLVAGERPNQAIYRFHDNRVLTRALTHLDADQYPEYLGPISRVCYWDGSQWAVTENSNPGEHPLPASPAWLTIPQSEVASAAVEFDNIRRYLMIEHTETLVKLAEQENFDSWLCTQLELARTWGWKEPEQLHFFITQSLKAPEYHLPKSWFPHNAETPKAHFERIHEESLYWQGEGSL</sequence>
<proteinExistence type="predicted"/>
<dbReference type="HOGENOM" id="CLU_1000654_0_0_6"/>
<evidence type="ECO:0000313" key="3">
    <source>
        <dbReference type="Proteomes" id="UP000002515"/>
    </source>
</evidence>
<dbReference type="KEGG" id="pst:PSPTO_3483"/>
<dbReference type="OrthoDB" id="6980020at2"/>
<dbReference type="AlphaFoldDB" id="Q87ZE6"/>
<gene>
    <name evidence="2" type="ordered locus">PSPTO_3483</name>
</gene>
<organism evidence="2 3">
    <name type="scientific">Pseudomonas syringae pv. tomato (strain ATCC BAA-871 / DC3000)</name>
    <dbReference type="NCBI Taxonomy" id="223283"/>
    <lineage>
        <taxon>Bacteria</taxon>
        <taxon>Pseudomonadati</taxon>
        <taxon>Pseudomonadota</taxon>
        <taxon>Gammaproteobacteria</taxon>
        <taxon>Pseudomonadales</taxon>
        <taxon>Pseudomonadaceae</taxon>
        <taxon>Pseudomonas</taxon>
    </lineage>
</organism>
<dbReference type="EMBL" id="AE016853">
    <property type="protein sequence ID" value="AAO56958.1"/>
    <property type="molecule type" value="Genomic_DNA"/>
</dbReference>
<dbReference type="PATRIC" id="fig|223283.9.peg.3565"/>